<organism evidence="2 3">
    <name type="scientific">Holothuria leucospilota</name>
    <name type="common">Black long sea cucumber</name>
    <name type="synonym">Mertensiothuria leucospilota</name>
    <dbReference type="NCBI Taxonomy" id="206669"/>
    <lineage>
        <taxon>Eukaryota</taxon>
        <taxon>Metazoa</taxon>
        <taxon>Echinodermata</taxon>
        <taxon>Eleutherozoa</taxon>
        <taxon>Echinozoa</taxon>
        <taxon>Holothuroidea</taxon>
        <taxon>Aspidochirotacea</taxon>
        <taxon>Aspidochirotida</taxon>
        <taxon>Holothuriidae</taxon>
        <taxon>Holothuria</taxon>
    </lineage>
</organism>
<dbReference type="OrthoDB" id="10071234at2759"/>
<dbReference type="Proteomes" id="UP001152320">
    <property type="component" value="Chromosome 15"/>
</dbReference>
<protein>
    <recommendedName>
        <fullName evidence="4">Microtubule-associated protein Jupiter</fullName>
    </recommendedName>
</protein>
<feature type="compositionally biased region" description="Basic and acidic residues" evidence="1">
    <location>
        <begin position="101"/>
        <end position="112"/>
    </location>
</feature>
<name>A0A9Q1GYH6_HOLLE</name>
<gene>
    <name evidence="2" type="ORF">HOLleu_30212</name>
</gene>
<feature type="compositionally biased region" description="Polar residues" evidence="1">
    <location>
        <begin position="1"/>
        <end position="20"/>
    </location>
</feature>
<comment type="caution">
    <text evidence="2">The sequence shown here is derived from an EMBL/GenBank/DDBJ whole genome shotgun (WGS) entry which is preliminary data.</text>
</comment>
<feature type="compositionally biased region" description="Basic and acidic residues" evidence="1">
    <location>
        <begin position="56"/>
        <end position="69"/>
    </location>
</feature>
<evidence type="ECO:0000313" key="3">
    <source>
        <dbReference type="Proteomes" id="UP001152320"/>
    </source>
</evidence>
<sequence length="139" mass="14728">MTSTGINQGYNPDGKSSSRVAQPPGGPSNISLFGGPDAGPMPSRRSAEPVSSSPSVHEKRMPNQQKDKGPPQPIKPYQTYDPVTGAAYQYSSQGKAAATKEPPKPKEKEKPELQVGARVRADGKTRVTQPPGGKSQITF</sequence>
<evidence type="ECO:0008006" key="4">
    <source>
        <dbReference type="Google" id="ProtNLM"/>
    </source>
</evidence>
<proteinExistence type="predicted"/>
<dbReference type="AlphaFoldDB" id="A0A9Q1GYH6"/>
<feature type="region of interest" description="Disordered" evidence="1">
    <location>
        <begin position="1"/>
        <end position="139"/>
    </location>
</feature>
<keyword evidence="3" id="KW-1185">Reference proteome</keyword>
<evidence type="ECO:0000256" key="1">
    <source>
        <dbReference type="SAM" id="MobiDB-lite"/>
    </source>
</evidence>
<evidence type="ECO:0000313" key="2">
    <source>
        <dbReference type="EMBL" id="KAJ8028079.1"/>
    </source>
</evidence>
<dbReference type="EMBL" id="JAIZAY010000015">
    <property type="protein sequence ID" value="KAJ8028079.1"/>
    <property type="molecule type" value="Genomic_DNA"/>
</dbReference>
<reference evidence="2" key="1">
    <citation type="submission" date="2021-10" db="EMBL/GenBank/DDBJ databases">
        <title>Tropical sea cucumber genome reveals ecological adaptation and Cuvierian tubules defense mechanism.</title>
        <authorList>
            <person name="Chen T."/>
        </authorList>
    </citation>
    <scope>NUCLEOTIDE SEQUENCE</scope>
    <source>
        <strain evidence="2">Nanhai2018</strain>
        <tissue evidence="2">Muscle</tissue>
    </source>
</reference>
<accession>A0A9Q1GYH6</accession>